<feature type="transmembrane region" description="Helical" evidence="8">
    <location>
        <begin position="12"/>
        <end position="33"/>
    </location>
</feature>
<proteinExistence type="inferred from homology"/>
<protein>
    <submittedName>
        <fullName evidence="9">BCCT transporter</fullName>
    </submittedName>
</protein>
<evidence type="ECO:0000256" key="6">
    <source>
        <dbReference type="ARBA" id="ARBA00022989"/>
    </source>
</evidence>
<evidence type="ECO:0000256" key="2">
    <source>
        <dbReference type="ARBA" id="ARBA00005658"/>
    </source>
</evidence>
<comment type="similarity">
    <text evidence="2">Belongs to the BCCT transporter (TC 2.A.15) family.</text>
</comment>
<organism evidence="9 10">
    <name type="scientific">Enterovibrio norvegicus FF-454</name>
    <dbReference type="NCBI Taxonomy" id="1185651"/>
    <lineage>
        <taxon>Bacteria</taxon>
        <taxon>Pseudomonadati</taxon>
        <taxon>Pseudomonadota</taxon>
        <taxon>Gammaproteobacteria</taxon>
        <taxon>Vibrionales</taxon>
        <taxon>Vibrionaceae</taxon>
        <taxon>Enterovibrio</taxon>
    </lineage>
</organism>
<sequence>MTFKSLISSDKLVSTLTIGFFSAFLLAATMDISRFSEIINTLFAKSAHFFGPFWQWLMVGNFLLALFIAISPAGRMTLGNKTQPDISTFRWLSMIMCTLLAGGGVFWSAAEPVYHFISAPPAFSELSSTTEGAVSSALGQSFFHWGFLAWAVLGTLSTIILMHAHHKKGLKLRPRALLYPLFGKKLENHWFGAVVDTFSIVGVAAGTIGPIGFLASQLGYSVESLFGVANTLTLQIGILFAVVAVYSISAFTGMDKGLQWLSKMNVIGAVALLVAVLILGPTTFIFEQFGSAFGSYIVNFPALSLGDHSAGWMTGWTWFFWGWFIGFAPMMAIFIAKISDGRSIRNLVFAVAICAPIATNFWFSALGGTGIFFELSQPGSISGPLAEAGLPAVLIAMLQQLPLQAILVPAFLVLTTTFVATTGDSMAYSIAVVTSKDATPSKYHRLFWAMTLGVVAAVLLLAGEGGLGALQSFIVITAVPVSLLVASTLICAPITIRQMMIQSKQENSSNLASATPCS</sequence>
<gene>
    <name evidence="9" type="ORF">A1OK_20315</name>
</gene>
<dbReference type="EMBL" id="AJWN02000032">
    <property type="protein sequence ID" value="OEE62930.1"/>
    <property type="molecule type" value="Genomic_DNA"/>
</dbReference>
<evidence type="ECO:0000313" key="9">
    <source>
        <dbReference type="EMBL" id="OEE62930.1"/>
    </source>
</evidence>
<evidence type="ECO:0000256" key="1">
    <source>
        <dbReference type="ARBA" id="ARBA00004651"/>
    </source>
</evidence>
<reference evidence="9 10" key="1">
    <citation type="journal article" date="2012" name="Science">
        <title>Ecological populations of bacteria act as socially cohesive units of antibiotic production and resistance.</title>
        <authorList>
            <person name="Cordero O.X."/>
            <person name="Wildschutte H."/>
            <person name="Kirkup B."/>
            <person name="Proehl S."/>
            <person name="Ngo L."/>
            <person name="Hussain F."/>
            <person name="Le Roux F."/>
            <person name="Mincer T."/>
            <person name="Polz M.F."/>
        </authorList>
    </citation>
    <scope>NUCLEOTIDE SEQUENCE [LARGE SCALE GENOMIC DNA]</scope>
    <source>
        <strain evidence="9 10">FF-454</strain>
    </source>
</reference>
<feature type="transmembrane region" description="Helical" evidence="8">
    <location>
        <begin position="53"/>
        <end position="70"/>
    </location>
</feature>
<evidence type="ECO:0000256" key="3">
    <source>
        <dbReference type="ARBA" id="ARBA00022448"/>
    </source>
</evidence>
<evidence type="ECO:0000256" key="4">
    <source>
        <dbReference type="ARBA" id="ARBA00022475"/>
    </source>
</evidence>
<feature type="transmembrane region" description="Helical" evidence="8">
    <location>
        <begin position="406"/>
        <end position="434"/>
    </location>
</feature>
<feature type="transmembrane region" description="Helical" evidence="8">
    <location>
        <begin position="142"/>
        <end position="164"/>
    </location>
</feature>
<dbReference type="RefSeq" id="WP_016958630.1">
    <property type="nucleotide sequence ID" value="NZ_AJWN02000032.1"/>
</dbReference>
<evidence type="ECO:0000256" key="5">
    <source>
        <dbReference type="ARBA" id="ARBA00022692"/>
    </source>
</evidence>
<comment type="subcellular location">
    <subcellularLocation>
        <location evidence="1">Cell membrane</location>
        <topology evidence="1">Multi-pass membrane protein</topology>
    </subcellularLocation>
</comment>
<dbReference type="AlphaFoldDB" id="A0A1E5CBQ4"/>
<keyword evidence="10" id="KW-1185">Reference proteome</keyword>
<feature type="transmembrane region" description="Helical" evidence="8">
    <location>
        <begin position="348"/>
        <end position="373"/>
    </location>
</feature>
<feature type="transmembrane region" description="Helical" evidence="8">
    <location>
        <begin position="446"/>
        <end position="463"/>
    </location>
</feature>
<dbReference type="GO" id="GO:0022857">
    <property type="term" value="F:transmembrane transporter activity"/>
    <property type="evidence" value="ECO:0007669"/>
    <property type="project" value="InterPro"/>
</dbReference>
<dbReference type="GO" id="GO:0005886">
    <property type="term" value="C:plasma membrane"/>
    <property type="evidence" value="ECO:0007669"/>
    <property type="project" value="UniProtKB-SubCell"/>
</dbReference>
<dbReference type="PANTHER" id="PTHR30047">
    <property type="entry name" value="HIGH-AFFINITY CHOLINE TRANSPORT PROTEIN-RELATED"/>
    <property type="match status" value="1"/>
</dbReference>
<keyword evidence="3" id="KW-0813">Transport</keyword>
<comment type="caution">
    <text evidence="9">The sequence shown here is derived from an EMBL/GenBank/DDBJ whole genome shotgun (WGS) entry which is preliminary data.</text>
</comment>
<evidence type="ECO:0000256" key="7">
    <source>
        <dbReference type="ARBA" id="ARBA00023136"/>
    </source>
</evidence>
<keyword evidence="7 8" id="KW-0472">Membrane</keyword>
<evidence type="ECO:0000256" key="8">
    <source>
        <dbReference type="SAM" id="Phobius"/>
    </source>
</evidence>
<dbReference type="InterPro" id="IPR000060">
    <property type="entry name" value="BCCT_transptr"/>
</dbReference>
<keyword evidence="5 8" id="KW-0812">Transmembrane</keyword>
<feature type="transmembrane region" description="Helical" evidence="8">
    <location>
        <begin position="234"/>
        <end position="254"/>
    </location>
</feature>
<dbReference type="PANTHER" id="PTHR30047:SF7">
    <property type="entry name" value="HIGH-AFFINITY CHOLINE TRANSPORT PROTEIN"/>
    <property type="match status" value="1"/>
</dbReference>
<dbReference type="Pfam" id="PF02028">
    <property type="entry name" value="BCCT"/>
    <property type="match status" value="1"/>
</dbReference>
<accession>A0A1E5CBQ4</accession>
<feature type="transmembrane region" description="Helical" evidence="8">
    <location>
        <begin position="318"/>
        <end position="336"/>
    </location>
</feature>
<feature type="transmembrane region" description="Helical" evidence="8">
    <location>
        <begin position="91"/>
        <end position="110"/>
    </location>
</feature>
<feature type="transmembrane region" description="Helical" evidence="8">
    <location>
        <begin position="266"/>
        <end position="286"/>
    </location>
</feature>
<name>A0A1E5CBQ4_9GAMM</name>
<evidence type="ECO:0000313" key="10">
    <source>
        <dbReference type="Proteomes" id="UP000095039"/>
    </source>
</evidence>
<feature type="transmembrane region" description="Helical" evidence="8">
    <location>
        <begin position="190"/>
        <end position="214"/>
    </location>
</feature>
<keyword evidence="6 8" id="KW-1133">Transmembrane helix</keyword>
<keyword evidence="4" id="KW-1003">Cell membrane</keyword>
<dbReference type="Proteomes" id="UP000095039">
    <property type="component" value="Unassembled WGS sequence"/>
</dbReference>
<feature type="transmembrane region" description="Helical" evidence="8">
    <location>
        <begin position="469"/>
        <end position="496"/>
    </location>
</feature>